<keyword evidence="5" id="KW-1185">Reference proteome</keyword>
<proteinExistence type="predicted"/>
<evidence type="ECO:0000313" key="5">
    <source>
        <dbReference type="Proteomes" id="UP000230002"/>
    </source>
</evidence>
<feature type="transmembrane region" description="Helical" evidence="1">
    <location>
        <begin position="117"/>
        <end position="143"/>
    </location>
</feature>
<keyword evidence="1" id="KW-1133">Transmembrane helix</keyword>
<dbReference type="PANTHER" id="PTHR40465:SF1">
    <property type="entry name" value="DUF6534 DOMAIN-CONTAINING PROTEIN"/>
    <property type="match status" value="1"/>
</dbReference>
<feature type="signal peptide" evidence="2">
    <location>
        <begin position="1"/>
        <end position="19"/>
    </location>
</feature>
<sequence>MGILLISVVLSGARTNATSTSLWGVSCSQVLYYYIRFPNDPLSIKLLVGAVTASDTIHQALITHSIYWYLVTEYGNPRSLALLVKSIVVEVIFQCITGFLVQGYYTICVWRLSKGKLYLVIPVAAMVLTEFGLSLAYSIIALTRLETFSDLVQIKMLSACTNIFAAIPDVAIASILCTILYRSRTGSPKSNILINRLMVFAINTGLLTSVCACISLITFFAFPTTFIYICFYFLIGRLYANSLMAMLNARRSRRDGCNSDDTTVSLREVPTAGSNLTHCNVNAPSSPGGGRIAIRVNTTKEMKHEPMECNTAGTFGPDTV</sequence>
<dbReference type="Proteomes" id="UP000230002">
    <property type="component" value="Unassembled WGS sequence"/>
</dbReference>
<comment type="caution">
    <text evidence="4">The sequence shown here is derived from an EMBL/GenBank/DDBJ whole genome shotgun (WGS) entry which is preliminary data.</text>
</comment>
<keyword evidence="1" id="KW-0472">Membrane</keyword>
<feature type="transmembrane region" description="Helical" evidence="1">
    <location>
        <begin position="80"/>
        <end position="105"/>
    </location>
</feature>
<dbReference type="PANTHER" id="PTHR40465">
    <property type="entry name" value="CHROMOSOME 1, WHOLE GENOME SHOTGUN SEQUENCE"/>
    <property type="match status" value="1"/>
</dbReference>
<dbReference type="InterPro" id="IPR045339">
    <property type="entry name" value="DUF6534"/>
</dbReference>
<feature type="transmembrane region" description="Helical" evidence="1">
    <location>
        <begin position="226"/>
        <end position="247"/>
    </location>
</feature>
<evidence type="ECO:0000259" key="3">
    <source>
        <dbReference type="Pfam" id="PF20152"/>
    </source>
</evidence>
<reference evidence="4 5" key="1">
    <citation type="journal article" date="2015" name="Sci. Rep.">
        <title>Chromosome-level genome map provides insights into diverse defense mechanisms in the medicinal fungus Ganoderma sinense.</title>
        <authorList>
            <person name="Zhu Y."/>
            <person name="Xu J."/>
            <person name="Sun C."/>
            <person name="Zhou S."/>
            <person name="Xu H."/>
            <person name="Nelson D.R."/>
            <person name="Qian J."/>
            <person name="Song J."/>
            <person name="Luo H."/>
            <person name="Xiang L."/>
            <person name="Li Y."/>
            <person name="Xu Z."/>
            <person name="Ji A."/>
            <person name="Wang L."/>
            <person name="Lu S."/>
            <person name="Hayward A."/>
            <person name="Sun W."/>
            <person name="Li X."/>
            <person name="Schwartz D.C."/>
            <person name="Wang Y."/>
            <person name="Chen S."/>
        </authorList>
    </citation>
    <scope>NUCLEOTIDE SEQUENCE [LARGE SCALE GENOMIC DNA]</scope>
    <source>
        <strain evidence="4 5">ZZ0214-1</strain>
    </source>
</reference>
<protein>
    <recommendedName>
        <fullName evidence="3">DUF6534 domain-containing protein</fullName>
    </recommendedName>
</protein>
<accession>A0A2G8SSI0</accession>
<evidence type="ECO:0000256" key="1">
    <source>
        <dbReference type="SAM" id="Phobius"/>
    </source>
</evidence>
<organism evidence="4 5">
    <name type="scientific">Ganoderma sinense ZZ0214-1</name>
    <dbReference type="NCBI Taxonomy" id="1077348"/>
    <lineage>
        <taxon>Eukaryota</taxon>
        <taxon>Fungi</taxon>
        <taxon>Dikarya</taxon>
        <taxon>Basidiomycota</taxon>
        <taxon>Agaricomycotina</taxon>
        <taxon>Agaricomycetes</taxon>
        <taxon>Polyporales</taxon>
        <taxon>Polyporaceae</taxon>
        <taxon>Ganoderma</taxon>
    </lineage>
</organism>
<feature type="chain" id="PRO_5013742028" description="DUF6534 domain-containing protein" evidence="2">
    <location>
        <begin position="20"/>
        <end position="320"/>
    </location>
</feature>
<keyword evidence="1" id="KW-0812">Transmembrane</keyword>
<dbReference type="EMBL" id="AYKW01000001">
    <property type="protein sequence ID" value="PIL36727.1"/>
    <property type="molecule type" value="Genomic_DNA"/>
</dbReference>
<dbReference type="AlphaFoldDB" id="A0A2G8SSI0"/>
<keyword evidence="2" id="KW-0732">Signal</keyword>
<name>A0A2G8SSI0_9APHY</name>
<feature type="transmembrane region" description="Helical" evidence="1">
    <location>
        <begin position="163"/>
        <end position="181"/>
    </location>
</feature>
<evidence type="ECO:0000313" key="4">
    <source>
        <dbReference type="EMBL" id="PIL36727.1"/>
    </source>
</evidence>
<dbReference type="OrthoDB" id="3263055at2759"/>
<dbReference type="Pfam" id="PF20152">
    <property type="entry name" value="DUF6534"/>
    <property type="match status" value="1"/>
</dbReference>
<dbReference type="STRING" id="1077348.A0A2G8SSI0"/>
<gene>
    <name evidence="4" type="ORF">GSI_00416</name>
</gene>
<evidence type="ECO:0000256" key="2">
    <source>
        <dbReference type="SAM" id="SignalP"/>
    </source>
</evidence>
<feature type="domain" description="DUF6534" evidence="3">
    <location>
        <begin position="166"/>
        <end position="252"/>
    </location>
</feature>
<feature type="transmembrane region" description="Helical" evidence="1">
    <location>
        <begin position="193"/>
        <end position="220"/>
    </location>
</feature>